<keyword evidence="3" id="KW-0611">Plant defense</keyword>
<evidence type="ECO:0000313" key="9">
    <source>
        <dbReference type="EMBL" id="BBH02781.1"/>
    </source>
</evidence>
<evidence type="ECO:0000256" key="3">
    <source>
        <dbReference type="ARBA" id="ARBA00022821"/>
    </source>
</evidence>
<dbReference type="GO" id="GO:0043531">
    <property type="term" value="F:ADP binding"/>
    <property type="evidence" value="ECO:0007669"/>
    <property type="project" value="InterPro"/>
</dbReference>
<organism evidence="9">
    <name type="scientific">Prunus dulcis</name>
    <name type="common">Almond</name>
    <name type="synonym">Amygdalus dulcis</name>
    <dbReference type="NCBI Taxonomy" id="3755"/>
    <lineage>
        <taxon>Eukaryota</taxon>
        <taxon>Viridiplantae</taxon>
        <taxon>Streptophyta</taxon>
        <taxon>Embryophyta</taxon>
        <taxon>Tracheophyta</taxon>
        <taxon>Spermatophyta</taxon>
        <taxon>Magnoliopsida</taxon>
        <taxon>eudicotyledons</taxon>
        <taxon>Gunneridae</taxon>
        <taxon>Pentapetalae</taxon>
        <taxon>rosids</taxon>
        <taxon>fabids</taxon>
        <taxon>Rosales</taxon>
        <taxon>Rosaceae</taxon>
        <taxon>Amygdaloideae</taxon>
        <taxon>Amygdaleae</taxon>
        <taxon>Prunus</taxon>
    </lineage>
</organism>
<dbReference type="Pfam" id="PF18052">
    <property type="entry name" value="Rx_N"/>
    <property type="match status" value="1"/>
</dbReference>
<dbReference type="InterPro" id="IPR036388">
    <property type="entry name" value="WH-like_DNA-bd_sf"/>
</dbReference>
<dbReference type="SUPFAM" id="SSF52058">
    <property type="entry name" value="L domain-like"/>
    <property type="match status" value="1"/>
</dbReference>
<dbReference type="Pfam" id="PF00931">
    <property type="entry name" value="NB-ARC"/>
    <property type="match status" value="1"/>
</dbReference>
<keyword evidence="2" id="KW-0547">Nucleotide-binding</keyword>
<dbReference type="AlphaFoldDB" id="A0A4Y1REU7"/>
<evidence type="ECO:0000256" key="2">
    <source>
        <dbReference type="ARBA" id="ARBA00022741"/>
    </source>
</evidence>
<evidence type="ECO:0000256" key="4">
    <source>
        <dbReference type="SAM" id="SignalP"/>
    </source>
</evidence>
<dbReference type="GO" id="GO:0098542">
    <property type="term" value="P:defense response to other organism"/>
    <property type="evidence" value="ECO:0007669"/>
    <property type="project" value="TreeGrafter"/>
</dbReference>
<dbReference type="InterPro" id="IPR044974">
    <property type="entry name" value="Disease_R_plants"/>
</dbReference>
<dbReference type="FunFam" id="3.40.50.300:FF:001091">
    <property type="entry name" value="Probable disease resistance protein At1g61300"/>
    <property type="match status" value="1"/>
</dbReference>
<dbReference type="InterPro" id="IPR038005">
    <property type="entry name" value="RX-like_CC"/>
</dbReference>
<dbReference type="SUPFAM" id="SSF52540">
    <property type="entry name" value="P-loop containing nucleoside triphosphate hydrolases"/>
    <property type="match status" value="1"/>
</dbReference>
<gene>
    <name evidence="9" type="ORF">Prudu_013459</name>
</gene>
<feature type="domain" description="Disease resistance R13L4/SHOC-2-like LRR" evidence="8">
    <location>
        <begin position="557"/>
        <end position="885"/>
    </location>
</feature>
<feature type="chain" id="PRO_5021353400" evidence="4">
    <location>
        <begin position="20"/>
        <end position="958"/>
    </location>
</feature>
<dbReference type="EMBL" id="AP019301">
    <property type="protein sequence ID" value="BBH02781.1"/>
    <property type="molecule type" value="Genomic_DNA"/>
</dbReference>
<feature type="domain" description="Disease resistance N-terminal" evidence="6">
    <location>
        <begin position="58"/>
        <end position="125"/>
    </location>
</feature>
<feature type="domain" description="Disease resistance protein winged helix" evidence="7">
    <location>
        <begin position="442"/>
        <end position="513"/>
    </location>
</feature>
<evidence type="ECO:0000259" key="8">
    <source>
        <dbReference type="Pfam" id="PF23598"/>
    </source>
</evidence>
<dbReference type="FunFam" id="1.10.10.10:FF:000322">
    <property type="entry name" value="Probable disease resistance protein At1g63360"/>
    <property type="match status" value="1"/>
</dbReference>
<dbReference type="InterPro" id="IPR002182">
    <property type="entry name" value="NB-ARC"/>
</dbReference>
<proteinExistence type="predicted"/>
<dbReference type="Gene3D" id="1.20.5.4130">
    <property type="match status" value="1"/>
</dbReference>
<dbReference type="PANTHER" id="PTHR23155">
    <property type="entry name" value="DISEASE RESISTANCE PROTEIN RP"/>
    <property type="match status" value="1"/>
</dbReference>
<dbReference type="PANTHER" id="PTHR23155:SF1205">
    <property type="entry name" value="DISEASE RESISTANCE PROTEIN RPM1"/>
    <property type="match status" value="1"/>
</dbReference>
<dbReference type="Gene3D" id="3.80.10.10">
    <property type="entry name" value="Ribonuclease Inhibitor"/>
    <property type="match status" value="2"/>
</dbReference>
<protein>
    <submittedName>
        <fullName evidence="9">NB-ARC domain-containing disease resistance protein</fullName>
    </submittedName>
</protein>
<dbReference type="Pfam" id="PF23598">
    <property type="entry name" value="LRR_14"/>
    <property type="match status" value="1"/>
</dbReference>
<accession>A0A4Y1REU7</accession>
<reference evidence="9" key="1">
    <citation type="journal article" date="2019" name="Science">
        <title>Mutation of a bHLH transcription factor allowed almond domestication.</title>
        <authorList>
            <person name="Sanchez-Perez R."/>
            <person name="Pavan S."/>
            <person name="Mazzeo R."/>
            <person name="Moldovan C."/>
            <person name="Aiese Cigliano R."/>
            <person name="Del Cueto J."/>
            <person name="Ricciardi F."/>
            <person name="Lotti C."/>
            <person name="Ricciardi L."/>
            <person name="Dicenta F."/>
            <person name="Lopez-Marques R.L."/>
            <person name="Lindberg Moller B."/>
        </authorList>
    </citation>
    <scope>NUCLEOTIDE SEQUENCE</scope>
</reference>
<evidence type="ECO:0000259" key="5">
    <source>
        <dbReference type="Pfam" id="PF00931"/>
    </source>
</evidence>
<feature type="signal peptide" evidence="4">
    <location>
        <begin position="1"/>
        <end position="19"/>
    </location>
</feature>
<dbReference type="InterPro" id="IPR055414">
    <property type="entry name" value="LRR_R13L4/SHOC2-like"/>
</dbReference>
<keyword evidence="1" id="KW-0677">Repeat</keyword>
<dbReference type="InterPro" id="IPR027417">
    <property type="entry name" value="P-loop_NTPase"/>
</dbReference>
<dbReference type="InterPro" id="IPR041118">
    <property type="entry name" value="Rx_N"/>
</dbReference>
<keyword evidence="4" id="KW-0732">Signal</keyword>
<evidence type="ECO:0000256" key="1">
    <source>
        <dbReference type="ARBA" id="ARBA00022737"/>
    </source>
</evidence>
<dbReference type="InterPro" id="IPR032675">
    <property type="entry name" value="LRR_dom_sf"/>
</dbReference>
<evidence type="ECO:0000259" key="7">
    <source>
        <dbReference type="Pfam" id="PF23559"/>
    </source>
</evidence>
<sequence length="958" mass="109890">MHVIILALWLLVEDQASQSVGILKDTRVCVRALDTAETQMSSIPGFIVFSVAFSVVHVVQLLRGVREELVYLKGELERMKAFLRDADVMEESDDELKVWVKQVRDVAHDAEDLLDEFAVLQAHNNHGYELYFPFNRLSSTVKNLKAQYRVAWQLRSINTQIQHIFAAYKRLLPKLNAAKGSMFTNSGYRWNSSVQYDGLNSCSVALLEGCMKRSRCCGIDKPKQKLVSWLVKGGSGREVVSVTGMGGIGKTTLVKKVYDDVKVKKHFKPRAWITVSQSFQAEDLLKDIIHKLFYAIRRPVPEGVDDKNSNELKAIIKNFLQKRKYLIVLDDVWHTNEWETVKYVLPTGNFGSRVMVTTRKADVALTSCSESKCKVYHLKPLPADKSWNLFTRKAFQGKPCPPYFLGAEIHGNDKLEDLKKVLFLSFNDLPYYLKACFLYLSIFPEGHLIQHMRLIRLWIAEGFVEAIQGRTLEEVAEDYLKELLNRNLILVGYTTSDGRVKTYRIHDLLREIIISKSRDQNFAAIVKDQSAIWPDRVRRLSIHNSLQTVQAKRSVPQLRSLFLFGVVARTSIQKYFPSGLRLLKVLDLEGAPLKMFPREILDLFYLSYLSLRKTQVKVIPRGIGNLQNLLTLDLKKTNVTELPLEILKLEKLCHLLVYRLKIESYAHFYSKSGFKALSSLGDLQSLQNLCFIEANDHGCGMTMRELGKLKNLRRLGIMKLRKQDGLALCLSLEHLTKLRAFSVKSTRENEILDLQHLSSPPQFLERLYLTGRLEELPNWIPSLHSLVKLFLKWSWLKDDPLVCLQGLPNLVHLELLHACDSDMLSFKSGGFKKLKVLGLDKFDNLRCVKVEEGAMPCLEKLTIQRCKSMMRVPSGVKHLSKLKLLEFFEMPSELILKLRPNGGEDYWEVKHVPDVYSACWRDGGWDVYSIESFKEIENATSQAGTVRRCHELRPLWKV</sequence>
<dbReference type="Gene3D" id="3.40.50.300">
    <property type="entry name" value="P-loop containing nucleotide triphosphate hydrolases"/>
    <property type="match status" value="1"/>
</dbReference>
<name>A0A4Y1REU7_PRUDU</name>
<feature type="domain" description="NB-ARC" evidence="5">
    <location>
        <begin position="220"/>
        <end position="398"/>
    </location>
</feature>
<dbReference type="Gene3D" id="1.10.10.10">
    <property type="entry name" value="Winged helix-like DNA-binding domain superfamily/Winged helix DNA-binding domain"/>
    <property type="match status" value="1"/>
</dbReference>
<dbReference type="Pfam" id="PF23559">
    <property type="entry name" value="WHD_DRP"/>
    <property type="match status" value="1"/>
</dbReference>
<dbReference type="PRINTS" id="PR00364">
    <property type="entry name" value="DISEASERSIST"/>
</dbReference>
<dbReference type="CDD" id="cd14798">
    <property type="entry name" value="RX-CC_like"/>
    <property type="match status" value="1"/>
</dbReference>
<dbReference type="InterPro" id="IPR058922">
    <property type="entry name" value="WHD_DRP"/>
</dbReference>
<evidence type="ECO:0000259" key="6">
    <source>
        <dbReference type="Pfam" id="PF18052"/>
    </source>
</evidence>